<dbReference type="AlphaFoldDB" id="X0RZH5"/>
<organism evidence="1">
    <name type="scientific">marine sediment metagenome</name>
    <dbReference type="NCBI Taxonomy" id="412755"/>
    <lineage>
        <taxon>unclassified sequences</taxon>
        <taxon>metagenomes</taxon>
        <taxon>ecological metagenomes</taxon>
    </lineage>
</organism>
<protein>
    <submittedName>
        <fullName evidence="1">Uncharacterized protein</fullName>
    </submittedName>
</protein>
<sequence>MTLSCYLDELEESGMNLLVYSGGELVFSVDMNGIVPLMGAIDAIGGGAAS</sequence>
<evidence type="ECO:0000313" key="1">
    <source>
        <dbReference type="EMBL" id="GAF74224.1"/>
    </source>
</evidence>
<gene>
    <name evidence="1" type="ORF">S01H1_05532</name>
</gene>
<reference evidence="1" key="1">
    <citation type="journal article" date="2014" name="Front. Microbiol.">
        <title>High frequency of phylogenetically diverse reductive dehalogenase-homologous genes in deep subseafloor sedimentary metagenomes.</title>
        <authorList>
            <person name="Kawai M."/>
            <person name="Futagami T."/>
            <person name="Toyoda A."/>
            <person name="Takaki Y."/>
            <person name="Nishi S."/>
            <person name="Hori S."/>
            <person name="Arai W."/>
            <person name="Tsubouchi T."/>
            <person name="Morono Y."/>
            <person name="Uchiyama I."/>
            <person name="Ito T."/>
            <person name="Fujiyama A."/>
            <person name="Inagaki F."/>
            <person name="Takami H."/>
        </authorList>
    </citation>
    <scope>NUCLEOTIDE SEQUENCE</scope>
    <source>
        <strain evidence="1">Expedition CK06-06</strain>
    </source>
</reference>
<proteinExistence type="predicted"/>
<accession>X0RZH5</accession>
<comment type="caution">
    <text evidence="1">The sequence shown here is derived from an EMBL/GenBank/DDBJ whole genome shotgun (WGS) entry which is preliminary data.</text>
</comment>
<name>X0RZH5_9ZZZZ</name>
<dbReference type="EMBL" id="BARS01002879">
    <property type="protein sequence ID" value="GAF74224.1"/>
    <property type="molecule type" value="Genomic_DNA"/>
</dbReference>